<comment type="caution">
    <text evidence="2">The sequence shown here is derived from an EMBL/GenBank/DDBJ whole genome shotgun (WGS) entry which is preliminary data.</text>
</comment>
<evidence type="ECO:0000313" key="2">
    <source>
        <dbReference type="EMBL" id="GBO15546.1"/>
    </source>
</evidence>
<accession>A0A4Y2UV38</accession>
<organism evidence="2 3">
    <name type="scientific">Araneus ventricosus</name>
    <name type="common">Orbweaver spider</name>
    <name type="synonym">Epeira ventricosa</name>
    <dbReference type="NCBI Taxonomy" id="182803"/>
    <lineage>
        <taxon>Eukaryota</taxon>
        <taxon>Metazoa</taxon>
        <taxon>Ecdysozoa</taxon>
        <taxon>Arthropoda</taxon>
        <taxon>Chelicerata</taxon>
        <taxon>Arachnida</taxon>
        <taxon>Araneae</taxon>
        <taxon>Araneomorphae</taxon>
        <taxon>Entelegynae</taxon>
        <taxon>Araneoidea</taxon>
        <taxon>Araneidae</taxon>
        <taxon>Araneus</taxon>
    </lineage>
</organism>
<sequence length="116" mass="13284">MEWSLLRSSTVVTFKERQFSFPRGNTTQRSVRLDDPNEKELQSTSHPQGHESGQLKVIKICTLKWRETLRSMEGRVGVSSIWVTRMSTVLSLTRMSTVLSLTRMSTNCCVTRMSTN</sequence>
<dbReference type="AlphaFoldDB" id="A0A4Y2UV38"/>
<feature type="region of interest" description="Disordered" evidence="1">
    <location>
        <begin position="22"/>
        <end position="53"/>
    </location>
</feature>
<keyword evidence="3" id="KW-1185">Reference proteome</keyword>
<dbReference type="EMBL" id="BGPR01039577">
    <property type="protein sequence ID" value="GBO15546.1"/>
    <property type="molecule type" value="Genomic_DNA"/>
</dbReference>
<dbReference type="Proteomes" id="UP000499080">
    <property type="component" value="Unassembled WGS sequence"/>
</dbReference>
<protein>
    <submittedName>
        <fullName evidence="2">Uncharacterized protein</fullName>
    </submittedName>
</protein>
<reference evidence="2 3" key="1">
    <citation type="journal article" date="2019" name="Sci. Rep.">
        <title>Orb-weaving spider Araneus ventricosus genome elucidates the spidroin gene catalogue.</title>
        <authorList>
            <person name="Kono N."/>
            <person name="Nakamura H."/>
            <person name="Ohtoshi R."/>
            <person name="Moran D.A.P."/>
            <person name="Shinohara A."/>
            <person name="Yoshida Y."/>
            <person name="Fujiwara M."/>
            <person name="Mori M."/>
            <person name="Tomita M."/>
            <person name="Arakawa K."/>
        </authorList>
    </citation>
    <scope>NUCLEOTIDE SEQUENCE [LARGE SCALE GENOMIC DNA]</scope>
</reference>
<proteinExistence type="predicted"/>
<evidence type="ECO:0000256" key="1">
    <source>
        <dbReference type="SAM" id="MobiDB-lite"/>
    </source>
</evidence>
<evidence type="ECO:0000313" key="3">
    <source>
        <dbReference type="Proteomes" id="UP000499080"/>
    </source>
</evidence>
<feature type="compositionally biased region" description="Basic and acidic residues" evidence="1">
    <location>
        <begin position="31"/>
        <end position="41"/>
    </location>
</feature>
<name>A0A4Y2UV38_ARAVE</name>
<gene>
    <name evidence="2" type="ORF">AVEN_196085_1</name>
</gene>